<feature type="compositionally biased region" description="Basic residues" evidence="1">
    <location>
        <begin position="56"/>
        <end position="66"/>
    </location>
</feature>
<name>A0A4R5D7S9_9ACTN</name>
<evidence type="ECO:0000256" key="1">
    <source>
        <dbReference type="SAM" id="MobiDB-lite"/>
    </source>
</evidence>
<protein>
    <submittedName>
        <fullName evidence="2">Uncharacterized protein</fullName>
    </submittedName>
</protein>
<sequence length="66" mass="7371">MSSEYLAQIIHDERATQLRAEAAADRLARTALRATKRAADGQRDATRRSTGLLRGSVRRQRGRHAV</sequence>
<dbReference type="RefSeq" id="WP_131896368.1">
    <property type="nucleotide sequence ID" value="NZ_SMKZ01000022.1"/>
</dbReference>
<evidence type="ECO:0000313" key="2">
    <source>
        <dbReference type="EMBL" id="TDE08737.1"/>
    </source>
</evidence>
<feature type="compositionally biased region" description="Basic and acidic residues" evidence="1">
    <location>
        <begin position="37"/>
        <end position="47"/>
    </location>
</feature>
<evidence type="ECO:0000313" key="3">
    <source>
        <dbReference type="Proteomes" id="UP000294739"/>
    </source>
</evidence>
<dbReference type="Proteomes" id="UP000294739">
    <property type="component" value="Unassembled WGS sequence"/>
</dbReference>
<gene>
    <name evidence="2" type="ORF">E1269_16315</name>
</gene>
<proteinExistence type="predicted"/>
<dbReference type="EMBL" id="SMKZ01000022">
    <property type="protein sequence ID" value="TDE08737.1"/>
    <property type="molecule type" value="Genomic_DNA"/>
</dbReference>
<keyword evidence="3" id="KW-1185">Reference proteome</keyword>
<dbReference type="InParanoid" id="A0A4R5D7S9"/>
<feature type="region of interest" description="Disordered" evidence="1">
    <location>
        <begin position="34"/>
        <end position="66"/>
    </location>
</feature>
<dbReference type="AlphaFoldDB" id="A0A4R5D7S9"/>
<reference evidence="2 3" key="1">
    <citation type="submission" date="2019-03" db="EMBL/GenBank/DDBJ databases">
        <title>Draft genome sequences of novel Actinobacteria.</title>
        <authorList>
            <person name="Sahin N."/>
            <person name="Ay H."/>
            <person name="Saygin H."/>
        </authorList>
    </citation>
    <scope>NUCLEOTIDE SEQUENCE [LARGE SCALE GENOMIC DNA]</scope>
    <source>
        <strain evidence="2 3">5K138</strain>
    </source>
</reference>
<organism evidence="2 3">
    <name type="scientific">Jiangella asiatica</name>
    <dbReference type="NCBI Taxonomy" id="2530372"/>
    <lineage>
        <taxon>Bacteria</taxon>
        <taxon>Bacillati</taxon>
        <taxon>Actinomycetota</taxon>
        <taxon>Actinomycetes</taxon>
        <taxon>Jiangellales</taxon>
        <taxon>Jiangellaceae</taxon>
        <taxon>Jiangella</taxon>
    </lineage>
</organism>
<accession>A0A4R5D7S9</accession>
<comment type="caution">
    <text evidence="2">The sequence shown here is derived from an EMBL/GenBank/DDBJ whole genome shotgun (WGS) entry which is preliminary data.</text>
</comment>